<sequence length="626" mass="70749">MKRLMRSRSGRQIYGPKWQNIEANREIEHDENALRSASAESIAIASQVSDAQNNQDRTREGNISGSGGRDGESMYRAALEGDWVAAEVLLSRDPTLAFDHITEDGDRALHVATAMKHEEFVQKLVEKMSPSDLELLDGQGYTACCYAAISGVVEIAAALMKKNTNLIKNNVTALQKAAFCGNKEMVSYLLKFTQVEDFLNEQWFDLLLLVVRTKMYDVALELLEKNGSLATMKNEEGTILHLLAREDISHSRTYKGLLQSYRDRLVIRGFTRRKIGGVMQEDLRLLVEKLWMQIKNLEQATALELMKNPPILHDAAKVGNVELITMLTHTYPNLIWNTDNNGYTIFHIAIIYRRENIFKLIHQSGAMKHLITTSQDQNGDTILHLAAKLASPSRRKIVSIPALQMQGELAWFKEVEAIVPPSCLKTRNKDGLTPRELFSKEHKNLLEKSETWMRNTADSCMLIATLMLTVVFAAAFTVPGGNNQETGIPILLKRIWFTCFIIFEAIALFGSTLSIITFWSIMTSSFDEDQFLEALPYQLKLGLSSLLISLVGAVSIFMSAYFLVFVEVRAWLIKFVIIWTYVCLIGAIGMEFGKLLINTSLQRYFSAIMPHPNKKSLFGQYHMTRE</sequence>
<dbReference type="InterPro" id="IPR026961">
    <property type="entry name" value="PGG_dom"/>
</dbReference>
<evidence type="ECO:0000313" key="4">
    <source>
        <dbReference type="EMBL" id="KAH6822111.1"/>
    </source>
</evidence>
<keyword evidence="5" id="KW-1185">Reference proteome</keyword>
<proteinExistence type="predicted"/>
<dbReference type="EMBL" id="SDAM02001616">
    <property type="protein sequence ID" value="KAH6822111.1"/>
    <property type="molecule type" value="Genomic_DNA"/>
</dbReference>
<keyword evidence="2" id="KW-0472">Membrane</keyword>
<dbReference type="PANTHER" id="PTHR24177:SF434">
    <property type="entry name" value="PGG DOMAIN-CONTAINING PROTEIN"/>
    <property type="match status" value="1"/>
</dbReference>
<evidence type="ECO:0000313" key="5">
    <source>
        <dbReference type="Proteomes" id="UP001190926"/>
    </source>
</evidence>
<evidence type="ECO:0000256" key="2">
    <source>
        <dbReference type="SAM" id="Phobius"/>
    </source>
</evidence>
<dbReference type="PANTHER" id="PTHR24177">
    <property type="entry name" value="CASKIN"/>
    <property type="match status" value="1"/>
</dbReference>
<dbReference type="InterPro" id="IPR002110">
    <property type="entry name" value="Ankyrin_rpt"/>
</dbReference>
<name>A0AAD4IVY6_PERFH</name>
<organism evidence="4 5">
    <name type="scientific">Perilla frutescens var. hirtella</name>
    <name type="common">Perilla citriodora</name>
    <name type="synonym">Perilla setoyensis</name>
    <dbReference type="NCBI Taxonomy" id="608512"/>
    <lineage>
        <taxon>Eukaryota</taxon>
        <taxon>Viridiplantae</taxon>
        <taxon>Streptophyta</taxon>
        <taxon>Embryophyta</taxon>
        <taxon>Tracheophyta</taxon>
        <taxon>Spermatophyta</taxon>
        <taxon>Magnoliopsida</taxon>
        <taxon>eudicotyledons</taxon>
        <taxon>Gunneridae</taxon>
        <taxon>Pentapetalae</taxon>
        <taxon>asterids</taxon>
        <taxon>lamiids</taxon>
        <taxon>Lamiales</taxon>
        <taxon>Lamiaceae</taxon>
        <taxon>Nepetoideae</taxon>
        <taxon>Elsholtzieae</taxon>
        <taxon>Perilla</taxon>
    </lineage>
</organism>
<dbReference type="GO" id="GO:0016020">
    <property type="term" value="C:membrane"/>
    <property type="evidence" value="ECO:0007669"/>
    <property type="project" value="TreeGrafter"/>
</dbReference>
<feature type="region of interest" description="Disordered" evidence="1">
    <location>
        <begin position="46"/>
        <end position="71"/>
    </location>
</feature>
<feature type="transmembrane region" description="Helical" evidence="2">
    <location>
        <begin position="541"/>
        <end position="565"/>
    </location>
</feature>
<dbReference type="Pfam" id="PF12796">
    <property type="entry name" value="Ank_2"/>
    <property type="match status" value="2"/>
</dbReference>
<dbReference type="SUPFAM" id="SSF48403">
    <property type="entry name" value="Ankyrin repeat"/>
    <property type="match status" value="1"/>
</dbReference>
<feature type="transmembrane region" description="Helical" evidence="2">
    <location>
        <begin position="495"/>
        <end position="521"/>
    </location>
</feature>
<gene>
    <name evidence="4" type="ORF">C2S53_017722</name>
</gene>
<dbReference type="Gene3D" id="1.25.40.20">
    <property type="entry name" value="Ankyrin repeat-containing domain"/>
    <property type="match status" value="2"/>
</dbReference>
<comment type="caution">
    <text evidence="4">The sequence shown here is derived from an EMBL/GenBank/DDBJ whole genome shotgun (WGS) entry which is preliminary data.</text>
</comment>
<feature type="transmembrane region" description="Helical" evidence="2">
    <location>
        <begin position="456"/>
        <end position="475"/>
    </location>
</feature>
<evidence type="ECO:0000256" key="1">
    <source>
        <dbReference type="SAM" id="MobiDB-lite"/>
    </source>
</evidence>
<keyword evidence="2" id="KW-0812">Transmembrane</keyword>
<dbReference type="Pfam" id="PF13962">
    <property type="entry name" value="PGG"/>
    <property type="match status" value="1"/>
</dbReference>
<dbReference type="SMART" id="SM00248">
    <property type="entry name" value="ANK"/>
    <property type="match status" value="6"/>
</dbReference>
<dbReference type="InterPro" id="IPR036770">
    <property type="entry name" value="Ankyrin_rpt-contain_sf"/>
</dbReference>
<evidence type="ECO:0000259" key="3">
    <source>
        <dbReference type="Pfam" id="PF13962"/>
    </source>
</evidence>
<dbReference type="AlphaFoldDB" id="A0AAD4IVY6"/>
<feature type="domain" description="PGG" evidence="3">
    <location>
        <begin position="451"/>
        <end position="563"/>
    </location>
</feature>
<keyword evidence="2" id="KW-1133">Transmembrane helix</keyword>
<feature type="transmembrane region" description="Helical" evidence="2">
    <location>
        <begin position="571"/>
        <end position="593"/>
    </location>
</feature>
<dbReference type="Proteomes" id="UP001190926">
    <property type="component" value="Unassembled WGS sequence"/>
</dbReference>
<protein>
    <recommendedName>
        <fullName evidence="3">PGG domain-containing protein</fullName>
    </recommendedName>
</protein>
<accession>A0AAD4IVY6</accession>
<reference evidence="4 5" key="1">
    <citation type="journal article" date="2021" name="Nat. Commun.">
        <title>Incipient diploidization of the medicinal plant Perilla within 10,000 years.</title>
        <authorList>
            <person name="Zhang Y."/>
            <person name="Shen Q."/>
            <person name="Leng L."/>
            <person name="Zhang D."/>
            <person name="Chen S."/>
            <person name="Shi Y."/>
            <person name="Ning Z."/>
            <person name="Chen S."/>
        </authorList>
    </citation>
    <scope>NUCLEOTIDE SEQUENCE [LARGE SCALE GENOMIC DNA]</scope>
    <source>
        <strain evidence="5">cv. PC099</strain>
    </source>
</reference>